<dbReference type="RefSeq" id="WP_160146823.1">
    <property type="nucleotide sequence ID" value="NZ_FNBI01000007.1"/>
</dbReference>
<organism evidence="3 4">
    <name type="scientific">Sphingomonas carotinifaciens</name>
    <dbReference type="NCBI Taxonomy" id="1166323"/>
    <lineage>
        <taxon>Bacteria</taxon>
        <taxon>Pseudomonadati</taxon>
        <taxon>Pseudomonadota</taxon>
        <taxon>Alphaproteobacteria</taxon>
        <taxon>Sphingomonadales</taxon>
        <taxon>Sphingomonadaceae</taxon>
        <taxon>Sphingomonas</taxon>
    </lineage>
</organism>
<dbReference type="EMBL" id="FNBI01000007">
    <property type="protein sequence ID" value="SDF87904.1"/>
    <property type="molecule type" value="Genomic_DNA"/>
</dbReference>
<evidence type="ECO:0000313" key="3">
    <source>
        <dbReference type="EMBL" id="SDF87904.1"/>
    </source>
</evidence>
<evidence type="ECO:0000313" key="2">
    <source>
        <dbReference type="EMBL" id="MWC45709.1"/>
    </source>
</evidence>
<dbReference type="OrthoDB" id="7574396at2"/>
<name>A0A1G7PNY2_9SPHN</name>
<reference evidence="3 4" key="1">
    <citation type="submission" date="2016-10" db="EMBL/GenBank/DDBJ databases">
        <authorList>
            <person name="Varghese N."/>
            <person name="Submissions S."/>
        </authorList>
    </citation>
    <scope>NUCLEOTIDE SEQUENCE [LARGE SCALE GENOMIC DNA]</scope>
    <source>
        <strain evidence="3 4">S7-754</strain>
    </source>
</reference>
<gene>
    <name evidence="2" type="ORF">GQR91_19005</name>
    <name evidence="3" type="ORF">SAMN05216557_10713</name>
</gene>
<sequence>MSDAENTVLPNSVVAYLTDAATRAAVDALLAVDAESLPPEIEWKELSDYYAARAVAELTRAEFALAFHTLWREIWGLAIPTSWAMPEPQELVEEGQGVSLGSIWEGKSFSLFHNRGESSIFTLVGLHRRRITIAFALERRGRPQIKGELGSFAWRDDANWDRWMLHAGGVVPGSDGALDLSELRAAAELAMTTVEGVPPPVKRSSAPAVAKSKATSRSARTRRKS</sequence>
<dbReference type="AlphaFoldDB" id="A0A1G7PNY2"/>
<accession>A0A1G7PNY2</accession>
<feature type="region of interest" description="Disordered" evidence="1">
    <location>
        <begin position="196"/>
        <end position="225"/>
    </location>
</feature>
<keyword evidence="4" id="KW-1185">Reference proteome</keyword>
<protein>
    <submittedName>
        <fullName evidence="3">Uncharacterized protein</fullName>
    </submittedName>
</protein>
<reference evidence="2 5" key="2">
    <citation type="submission" date="2019-12" db="EMBL/GenBank/DDBJ databases">
        <authorList>
            <person name="Zheng J."/>
        </authorList>
    </citation>
    <scope>NUCLEOTIDE SEQUENCE [LARGE SCALE GENOMIC DNA]</scope>
    <source>
        <strain evidence="2 5">DSM 27347</strain>
    </source>
</reference>
<evidence type="ECO:0000313" key="5">
    <source>
        <dbReference type="Proteomes" id="UP000436801"/>
    </source>
</evidence>
<dbReference type="Proteomes" id="UP000436801">
    <property type="component" value="Unassembled WGS sequence"/>
</dbReference>
<proteinExistence type="predicted"/>
<evidence type="ECO:0000313" key="4">
    <source>
        <dbReference type="Proteomes" id="UP000323502"/>
    </source>
</evidence>
<evidence type="ECO:0000256" key="1">
    <source>
        <dbReference type="SAM" id="MobiDB-lite"/>
    </source>
</evidence>
<dbReference type="Proteomes" id="UP000323502">
    <property type="component" value="Unassembled WGS sequence"/>
</dbReference>
<dbReference type="EMBL" id="WSUT01000007">
    <property type="protein sequence ID" value="MWC45709.1"/>
    <property type="molecule type" value="Genomic_DNA"/>
</dbReference>